<keyword evidence="1" id="KW-1133">Transmembrane helix</keyword>
<feature type="transmembrane region" description="Helical" evidence="1">
    <location>
        <begin position="115"/>
        <end position="132"/>
    </location>
</feature>
<keyword evidence="4" id="KW-1185">Reference proteome</keyword>
<comment type="caution">
    <text evidence="3">The sequence shown here is derived from an EMBL/GenBank/DDBJ whole genome shotgun (WGS) entry which is preliminary data.</text>
</comment>
<keyword evidence="2" id="KW-0732">Signal</keyword>
<dbReference type="Pfam" id="PF04955">
    <property type="entry name" value="HupE_UreJ"/>
    <property type="match status" value="1"/>
</dbReference>
<name>A0ABX2KK27_9PROT</name>
<dbReference type="EMBL" id="WHOS01000021">
    <property type="protein sequence ID" value="NUB00982.1"/>
    <property type="molecule type" value="Genomic_DNA"/>
</dbReference>
<feature type="chain" id="PRO_5045107238" evidence="2">
    <location>
        <begin position="24"/>
        <end position="192"/>
    </location>
</feature>
<dbReference type="PIRSF" id="PIRSF016919">
    <property type="entry name" value="HupE_UreJ"/>
    <property type="match status" value="1"/>
</dbReference>
<proteinExistence type="predicted"/>
<gene>
    <name evidence="3" type="ORF">GBZ48_17040</name>
</gene>
<feature type="transmembrane region" description="Helical" evidence="1">
    <location>
        <begin position="144"/>
        <end position="167"/>
    </location>
</feature>
<sequence>MNRLLSAGLAGVLAATLALPAAAHTGNAGDAMFLQGVLHPLTGIDHLLTMVAVGIWAAQNGGRAIWILPAAFIAMLSGGAALGIAGIELPAVEAGIAASVAVLGLLVLLNRQVPVAVAAILVGAFAVLHGHAHGTEMPQTAEPLLYGLGFVLSTGMLHGAGIAMGLARHIPRRLLASWMRRQPDSSTSSGRC</sequence>
<evidence type="ECO:0000313" key="4">
    <source>
        <dbReference type="Proteomes" id="UP000605086"/>
    </source>
</evidence>
<evidence type="ECO:0000256" key="1">
    <source>
        <dbReference type="SAM" id="Phobius"/>
    </source>
</evidence>
<evidence type="ECO:0000313" key="3">
    <source>
        <dbReference type="EMBL" id="NUB00982.1"/>
    </source>
</evidence>
<dbReference type="RefSeq" id="WP_209798418.1">
    <property type="nucleotide sequence ID" value="NZ_JAGINN010000015.1"/>
</dbReference>
<feature type="transmembrane region" description="Helical" evidence="1">
    <location>
        <begin position="65"/>
        <end position="85"/>
    </location>
</feature>
<organism evidence="3 4">
    <name type="scientific">Azospirillum melinis</name>
    <dbReference type="NCBI Taxonomy" id="328839"/>
    <lineage>
        <taxon>Bacteria</taxon>
        <taxon>Pseudomonadati</taxon>
        <taxon>Pseudomonadota</taxon>
        <taxon>Alphaproteobacteria</taxon>
        <taxon>Rhodospirillales</taxon>
        <taxon>Azospirillaceae</taxon>
        <taxon>Azospirillum</taxon>
    </lineage>
</organism>
<feature type="transmembrane region" description="Helical" evidence="1">
    <location>
        <begin position="91"/>
        <end position="108"/>
    </location>
</feature>
<dbReference type="InterPro" id="IPR007038">
    <property type="entry name" value="HupE_UreJ"/>
</dbReference>
<evidence type="ECO:0000256" key="2">
    <source>
        <dbReference type="SAM" id="SignalP"/>
    </source>
</evidence>
<keyword evidence="1" id="KW-0812">Transmembrane</keyword>
<reference evidence="3 4" key="1">
    <citation type="submission" date="2019-10" db="EMBL/GenBank/DDBJ databases">
        <title>Genome sequence of Azospirillum melinis.</title>
        <authorList>
            <person name="Ambrosini A."/>
            <person name="Sant'Anna F.H."/>
            <person name="Cassan F.D."/>
            <person name="Souza E.M."/>
            <person name="Passaglia L.M.P."/>
        </authorList>
    </citation>
    <scope>NUCLEOTIDE SEQUENCE [LARGE SCALE GENOMIC DNA]</scope>
    <source>
        <strain evidence="3 4">TMCY0552</strain>
    </source>
</reference>
<protein>
    <submittedName>
        <fullName evidence="3">Urease accessory protein</fullName>
    </submittedName>
</protein>
<dbReference type="Proteomes" id="UP000605086">
    <property type="component" value="Unassembled WGS sequence"/>
</dbReference>
<keyword evidence="1" id="KW-0472">Membrane</keyword>
<feature type="signal peptide" evidence="2">
    <location>
        <begin position="1"/>
        <end position="23"/>
    </location>
</feature>
<accession>A0ABX2KK27</accession>
<feature type="transmembrane region" description="Helical" evidence="1">
    <location>
        <begin position="38"/>
        <end position="58"/>
    </location>
</feature>